<sequence length="84" mass="9450">MWRHRMMNTDASHDPFALTHLSHAGTTFFRTKPFSGYSLSTLDTLKLRGSSPQYKHGRSVMLISSSALSSIGTIDFCALRTDWL</sequence>
<keyword evidence="2" id="KW-1185">Reference proteome</keyword>
<dbReference type="RefSeq" id="YP_001426924.1">
    <property type="nucleotide sequence ID" value="NC_008724.1"/>
</dbReference>
<evidence type="ECO:0000313" key="1">
    <source>
        <dbReference type="EMBL" id="ABT16577.1"/>
    </source>
</evidence>
<dbReference type="KEGG" id="vg:5470491"/>
<dbReference type="GeneID" id="5470491"/>
<proteinExistence type="predicted"/>
<reference evidence="1 2" key="1">
    <citation type="submission" date="2006-09" db="EMBL/GenBank/DDBJ databases">
        <title>Sequence and annotation of the 288-kb ATCV-1 virus that infects an endosymbiotic Chlorella strain of the heliozoon Acanthocystis turfacea.</title>
        <authorList>
            <person name="Fitzgerald L.A."/>
            <person name="Graves M.V."/>
            <person name="Li X."/>
            <person name="Pfitzner A.J.P."/>
            <person name="Hartigan J."/>
            <person name="Van Etten J.L."/>
        </authorList>
    </citation>
    <scope>NUCLEOTIDE SEQUENCE [LARGE SCALE GENOMIC DNA]</scope>
    <source>
        <strain evidence="1 2">ATCV-1</strain>
    </source>
</reference>
<gene>
    <name evidence="1" type="primary">z443R</name>
    <name evidence="1" type="ORF">ATCV1_z443R</name>
</gene>
<evidence type="ECO:0000313" key="2">
    <source>
        <dbReference type="Proteomes" id="UP000202420"/>
    </source>
</evidence>
<accession>A7K953</accession>
<dbReference type="Proteomes" id="UP000202420">
    <property type="component" value="Segment"/>
</dbReference>
<protein>
    <submittedName>
        <fullName evidence="1">Uncharacterized protein z443R</fullName>
    </submittedName>
</protein>
<organism evidence="1 2">
    <name type="scientific">Chlorovirus heliozoae</name>
    <dbReference type="NCBI Taxonomy" id="322019"/>
    <lineage>
        <taxon>Viruses</taxon>
        <taxon>Varidnaviria</taxon>
        <taxon>Bamfordvirae</taxon>
        <taxon>Nucleocytoviricota</taxon>
        <taxon>Megaviricetes</taxon>
        <taxon>Algavirales</taxon>
        <taxon>Phycodnaviridae</taxon>
        <taxon>Chlorovirus</taxon>
    </lineage>
</organism>
<name>A7K953_9PHYC</name>
<dbReference type="EMBL" id="EF101928">
    <property type="protein sequence ID" value="ABT16577.1"/>
    <property type="molecule type" value="Genomic_DNA"/>
</dbReference>